<name>A0ACC2LYJ8_PERAE</name>
<keyword evidence="2" id="KW-1185">Reference proteome</keyword>
<accession>A0ACC2LYJ8</accession>
<evidence type="ECO:0000313" key="2">
    <source>
        <dbReference type="Proteomes" id="UP001234297"/>
    </source>
</evidence>
<sequence length="68" mass="7701">MLASAQDDSIRAREPVGRRKKKREFQRTHGFSQKSMLRISSLQALEKANPRASLFPTFSAPYPIGLEP</sequence>
<dbReference type="Proteomes" id="UP001234297">
    <property type="component" value="Chromosome 3"/>
</dbReference>
<organism evidence="1 2">
    <name type="scientific">Persea americana</name>
    <name type="common">Avocado</name>
    <dbReference type="NCBI Taxonomy" id="3435"/>
    <lineage>
        <taxon>Eukaryota</taxon>
        <taxon>Viridiplantae</taxon>
        <taxon>Streptophyta</taxon>
        <taxon>Embryophyta</taxon>
        <taxon>Tracheophyta</taxon>
        <taxon>Spermatophyta</taxon>
        <taxon>Magnoliopsida</taxon>
        <taxon>Magnoliidae</taxon>
        <taxon>Laurales</taxon>
        <taxon>Lauraceae</taxon>
        <taxon>Persea</taxon>
    </lineage>
</organism>
<reference evidence="1 2" key="1">
    <citation type="journal article" date="2022" name="Hortic Res">
        <title>A haplotype resolved chromosomal level avocado genome allows analysis of novel avocado genes.</title>
        <authorList>
            <person name="Nath O."/>
            <person name="Fletcher S.J."/>
            <person name="Hayward A."/>
            <person name="Shaw L.M."/>
            <person name="Masouleh A.K."/>
            <person name="Furtado A."/>
            <person name="Henry R.J."/>
            <person name="Mitter N."/>
        </authorList>
    </citation>
    <scope>NUCLEOTIDE SEQUENCE [LARGE SCALE GENOMIC DNA]</scope>
    <source>
        <strain evidence="2">cv. Hass</strain>
    </source>
</reference>
<dbReference type="EMBL" id="CM056811">
    <property type="protein sequence ID" value="KAJ8638012.1"/>
    <property type="molecule type" value="Genomic_DNA"/>
</dbReference>
<protein>
    <submittedName>
        <fullName evidence="1">Uncharacterized protein</fullName>
    </submittedName>
</protein>
<gene>
    <name evidence="1" type="ORF">MRB53_012279</name>
</gene>
<comment type="caution">
    <text evidence="1">The sequence shown here is derived from an EMBL/GenBank/DDBJ whole genome shotgun (WGS) entry which is preliminary data.</text>
</comment>
<evidence type="ECO:0000313" key="1">
    <source>
        <dbReference type="EMBL" id="KAJ8638012.1"/>
    </source>
</evidence>
<proteinExistence type="predicted"/>